<keyword evidence="9" id="KW-0413">Isomerase</keyword>
<dbReference type="Proteomes" id="UP000283530">
    <property type="component" value="Unassembled WGS sequence"/>
</dbReference>
<evidence type="ECO:0000256" key="2">
    <source>
        <dbReference type="ARBA" id="ARBA00022692"/>
    </source>
</evidence>
<dbReference type="PANTHER" id="PTHR10366:SF639">
    <property type="entry name" value="3BETA-HYDROXYSTEROID-DEHYDROGENASE_DECARBOXYLASE ISOFORM 3"/>
    <property type="match status" value="1"/>
</dbReference>
<comment type="subcellular location">
    <subcellularLocation>
        <location evidence="1 7">Endoplasmic reticulum membrane</location>
        <topology evidence="1 7">Multi-pass membrane protein</topology>
    </subcellularLocation>
</comment>
<evidence type="ECO:0000313" key="9">
    <source>
        <dbReference type="EMBL" id="RWR71939.1"/>
    </source>
</evidence>
<dbReference type="GO" id="GO:0016853">
    <property type="term" value="F:isomerase activity"/>
    <property type="evidence" value="ECO:0007669"/>
    <property type="project" value="UniProtKB-KW"/>
</dbReference>
<sequence>MSIDEGSNERRANPRICTVLGGRCPVGRSLVCRLLKSSKEENWIVRIADSDPVLFLDPDEQSSILSEAIASNRASYFHFDVREKSQICEAIKGSSVVFHMDALDTSERDFYVHYMATVQGTKNVIRACQDCKVERLIYNSSADVVFDGIHDVCNGDESMPYAWRFEDMLNDFKVQAEKLVLFANGRDGLLTCALRPSNVFGPGETQFLSFLVGEAKSGRAKLIIGNGENKCDFTYVENVAHAHICAERALRSGSASIAGKAFFITNLEPIEMWEFVTVVLEGLGYPRPKFRLPVKMVLFIVVLLYWILEKSGSHENAYPRLSRAMVYLLSCTRTFNCSNAQKHIGYSPIVSLEDGVALTIESFSHLPEDLPDTVYREYQQTKADELLGSGRVADILLWREEKKTFACFLALVFLFYWFFLSGRNLISSTAQLLFLASVILFGQGFLPPTIYGYTVQKISLTDFELSKTLLEDAFRSVATKWNNEVLGTVRTLAQGDDWNFFFKVAGSIYFLKLLITYYFNLLLGVGLVGMFSAFIIYEQHEAEVDVLIARLNAGLSIALTRLKILMITKLPVSVIQFLRDNQILDLDDGPSQKQQQFQSHE</sequence>
<keyword evidence="10" id="KW-1185">Reference proteome</keyword>
<evidence type="ECO:0000259" key="8">
    <source>
        <dbReference type="PROSITE" id="PS50845"/>
    </source>
</evidence>
<dbReference type="Gene3D" id="3.40.50.720">
    <property type="entry name" value="NAD(P)-binding Rossmann-like Domain"/>
    <property type="match status" value="1"/>
</dbReference>
<dbReference type="AlphaFoldDB" id="A0A443N0A6"/>
<dbReference type="EMBL" id="QPKB01000001">
    <property type="protein sequence ID" value="RWR71939.1"/>
    <property type="molecule type" value="Genomic_DNA"/>
</dbReference>
<dbReference type="InterPro" id="IPR036291">
    <property type="entry name" value="NAD(P)-bd_dom_sf"/>
</dbReference>
<evidence type="ECO:0000256" key="6">
    <source>
        <dbReference type="ARBA" id="ARBA00023136"/>
    </source>
</evidence>
<proteinExistence type="predicted"/>
<dbReference type="SUPFAM" id="SSF51735">
    <property type="entry name" value="NAD(P)-binding Rossmann-fold domains"/>
    <property type="match status" value="1"/>
</dbReference>
<organism evidence="9 10">
    <name type="scientific">Cinnamomum micranthum f. kanehirae</name>
    <dbReference type="NCBI Taxonomy" id="337451"/>
    <lineage>
        <taxon>Eukaryota</taxon>
        <taxon>Viridiplantae</taxon>
        <taxon>Streptophyta</taxon>
        <taxon>Embryophyta</taxon>
        <taxon>Tracheophyta</taxon>
        <taxon>Spermatophyta</taxon>
        <taxon>Magnoliopsida</taxon>
        <taxon>Magnoliidae</taxon>
        <taxon>Laurales</taxon>
        <taxon>Lauraceae</taxon>
        <taxon>Cinnamomum</taxon>
    </lineage>
</organism>
<protein>
    <recommendedName>
        <fullName evidence="7">Reticulon-like protein</fullName>
    </recommendedName>
</protein>
<dbReference type="InterPro" id="IPR003388">
    <property type="entry name" value="Reticulon"/>
</dbReference>
<dbReference type="PROSITE" id="PS50845">
    <property type="entry name" value="RETICULON"/>
    <property type="match status" value="1"/>
</dbReference>
<feature type="transmembrane region" description="Helical" evidence="7">
    <location>
        <begin position="403"/>
        <end position="420"/>
    </location>
</feature>
<dbReference type="InterPro" id="IPR050425">
    <property type="entry name" value="NAD(P)_dehydrat-like"/>
</dbReference>
<feature type="domain" description="Reticulon" evidence="8">
    <location>
        <begin position="392"/>
        <end position="582"/>
    </location>
</feature>
<feature type="transmembrane region" description="Helical" evidence="7">
    <location>
        <begin position="517"/>
        <end position="537"/>
    </location>
</feature>
<reference evidence="9 10" key="1">
    <citation type="journal article" date="2019" name="Nat. Plants">
        <title>Stout camphor tree genome fills gaps in understanding of flowering plant genome evolution.</title>
        <authorList>
            <person name="Chaw S.M."/>
            <person name="Liu Y.C."/>
            <person name="Wu Y.W."/>
            <person name="Wang H.Y."/>
            <person name="Lin C.I."/>
            <person name="Wu C.S."/>
            <person name="Ke H.M."/>
            <person name="Chang L.Y."/>
            <person name="Hsu C.Y."/>
            <person name="Yang H.T."/>
            <person name="Sudianto E."/>
            <person name="Hsu M.H."/>
            <person name="Wu K.P."/>
            <person name="Wang L.N."/>
            <person name="Leebens-Mack J.H."/>
            <person name="Tsai I.J."/>
        </authorList>
    </citation>
    <scope>NUCLEOTIDE SEQUENCE [LARGE SCALE GENOMIC DNA]</scope>
    <source>
        <strain evidence="10">cv. Chaw 1501</strain>
        <tissue evidence="9">Young leaves</tissue>
    </source>
</reference>
<keyword evidence="2 7" id="KW-0812">Transmembrane</keyword>
<dbReference type="STRING" id="337451.A0A443N0A6"/>
<evidence type="ECO:0000256" key="1">
    <source>
        <dbReference type="ARBA" id="ARBA00004477"/>
    </source>
</evidence>
<dbReference type="GO" id="GO:0016616">
    <property type="term" value="F:oxidoreductase activity, acting on the CH-OH group of donors, NAD or NADP as acceptor"/>
    <property type="evidence" value="ECO:0007669"/>
    <property type="project" value="InterPro"/>
</dbReference>
<dbReference type="Pfam" id="PF02453">
    <property type="entry name" value="Reticulon"/>
    <property type="match status" value="1"/>
</dbReference>
<dbReference type="Pfam" id="PF01073">
    <property type="entry name" value="3Beta_HSD"/>
    <property type="match status" value="1"/>
</dbReference>
<gene>
    <name evidence="9" type="ORF">CKAN_00012600</name>
</gene>
<evidence type="ECO:0000256" key="7">
    <source>
        <dbReference type="RuleBase" id="RU363132"/>
    </source>
</evidence>
<accession>A0A443N0A6</accession>
<keyword evidence="6 7" id="KW-0472">Membrane</keyword>
<dbReference type="PANTHER" id="PTHR10366">
    <property type="entry name" value="NAD DEPENDENT EPIMERASE/DEHYDRATASE"/>
    <property type="match status" value="1"/>
</dbReference>
<evidence type="ECO:0000256" key="3">
    <source>
        <dbReference type="ARBA" id="ARBA00022824"/>
    </source>
</evidence>
<comment type="caution">
    <text evidence="9">The sequence shown here is derived from an EMBL/GenBank/DDBJ whole genome shotgun (WGS) entry which is preliminary data.</text>
</comment>
<evidence type="ECO:0000256" key="4">
    <source>
        <dbReference type="ARBA" id="ARBA00022989"/>
    </source>
</evidence>
<keyword evidence="5" id="KW-0560">Oxidoreductase</keyword>
<name>A0A443N0A6_9MAGN</name>
<dbReference type="OrthoDB" id="10058185at2759"/>
<evidence type="ECO:0000256" key="5">
    <source>
        <dbReference type="ARBA" id="ARBA00023002"/>
    </source>
</evidence>
<keyword evidence="4 7" id="KW-1133">Transmembrane helix</keyword>
<evidence type="ECO:0000313" key="10">
    <source>
        <dbReference type="Proteomes" id="UP000283530"/>
    </source>
</evidence>
<dbReference type="GO" id="GO:0006694">
    <property type="term" value="P:steroid biosynthetic process"/>
    <property type="evidence" value="ECO:0007669"/>
    <property type="project" value="InterPro"/>
</dbReference>
<dbReference type="GO" id="GO:0005789">
    <property type="term" value="C:endoplasmic reticulum membrane"/>
    <property type="evidence" value="ECO:0007669"/>
    <property type="project" value="UniProtKB-SubCell"/>
</dbReference>
<dbReference type="InterPro" id="IPR002225">
    <property type="entry name" value="3Beta_OHSteriod_DH/Estase"/>
</dbReference>
<feature type="transmembrane region" description="Helical" evidence="7">
    <location>
        <begin position="432"/>
        <end position="453"/>
    </location>
</feature>
<keyword evidence="3 7" id="KW-0256">Endoplasmic reticulum</keyword>